<dbReference type="Pfam" id="PF12028">
    <property type="entry name" value="DUF3515"/>
    <property type="match status" value="2"/>
</dbReference>
<accession>A0A540R625</accession>
<dbReference type="Proteomes" id="UP000318080">
    <property type="component" value="Unassembled WGS sequence"/>
</dbReference>
<keyword evidence="2" id="KW-1185">Reference proteome</keyword>
<evidence type="ECO:0000313" key="2">
    <source>
        <dbReference type="Proteomes" id="UP000318080"/>
    </source>
</evidence>
<proteinExistence type="predicted"/>
<dbReference type="InterPro" id="IPR021903">
    <property type="entry name" value="DUF3515"/>
</dbReference>
<gene>
    <name evidence="1" type="ORF">EJK80_08415</name>
</gene>
<reference evidence="1 2" key="1">
    <citation type="submission" date="2019-06" db="EMBL/GenBank/DDBJ databases">
        <title>Draft genome of C. phoceense Strain 272.</title>
        <authorList>
            <person name="Pacheco L.G.C."/>
            <person name="Barberis C.M."/>
            <person name="Almuzara M.N."/>
            <person name="Traglia G.M."/>
            <person name="Santos C.S."/>
            <person name="Rocha D.J.P.G."/>
            <person name="Aguiar E.R.G.R."/>
            <person name="Vay C.A."/>
        </authorList>
    </citation>
    <scope>NUCLEOTIDE SEQUENCE [LARGE SCALE GENOMIC DNA]</scope>
    <source>
        <strain evidence="1 2">272</strain>
    </source>
</reference>
<comment type="caution">
    <text evidence="1">The sequence shown here is derived from an EMBL/GenBank/DDBJ whole genome shotgun (WGS) entry which is preliminary data.</text>
</comment>
<dbReference type="AlphaFoldDB" id="A0A540R625"/>
<protein>
    <submittedName>
        <fullName evidence="1">DUF3515 domain-containing protein</fullName>
    </submittedName>
</protein>
<evidence type="ECO:0000313" key="1">
    <source>
        <dbReference type="EMBL" id="TQE43188.1"/>
    </source>
</evidence>
<sequence>MTPLFNRTAIYVSLALALALIFGVIFGSKYVFENIERAPVAMSPVDSPESGSAECAALIDALPEKFMGHPRASVADPVPEGVAAWSTNSGEAVTLRCGVPMPYQYTPYAHTTDVDGTTWLKVRDMTPGSNLTSWYTADRSPVVAVTTFDDQEPTGLDLGALTGDAPERFPAALASLKTGPGECAAFLKDAPRELGDYTRLDQLPEGTAKNTLVWTADGREPIELRCGVEDAPGYQAGAQLQQVNDVPWFEDTTLAGGTTASTWFALGRDVNVALSVPQDVAADALVDISDALTKSTKQVAN</sequence>
<dbReference type="STRING" id="1686286.GCA_900092335_01662"/>
<dbReference type="RefSeq" id="WP_141629033.1">
    <property type="nucleotide sequence ID" value="NZ_VHIR01000011.1"/>
</dbReference>
<dbReference type="EMBL" id="VHIR01000011">
    <property type="protein sequence ID" value="TQE43188.1"/>
    <property type="molecule type" value="Genomic_DNA"/>
</dbReference>
<organism evidence="1 2">
    <name type="scientific">Corynebacterium phoceense</name>
    <dbReference type="NCBI Taxonomy" id="1686286"/>
    <lineage>
        <taxon>Bacteria</taxon>
        <taxon>Bacillati</taxon>
        <taxon>Actinomycetota</taxon>
        <taxon>Actinomycetes</taxon>
        <taxon>Mycobacteriales</taxon>
        <taxon>Corynebacteriaceae</taxon>
        <taxon>Corynebacterium</taxon>
    </lineage>
</organism>
<name>A0A540R625_9CORY</name>